<feature type="region of interest" description="Disordered" evidence="3">
    <location>
        <begin position="52"/>
        <end position="104"/>
    </location>
</feature>
<organism evidence="4 5">
    <name type="scientific">Oreochromis niloticus</name>
    <name type="common">Nile tilapia</name>
    <name type="synonym">Tilapia nilotica</name>
    <dbReference type="NCBI Taxonomy" id="8128"/>
    <lineage>
        <taxon>Eukaryota</taxon>
        <taxon>Metazoa</taxon>
        <taxon>Chordata</taxon>
        <taxon>Craniata</taxon>
        <taxon>Vertebrata</taxon>
        <taxon>Euteleostomi</taxon>
        <taxon>Actinopterygii</taxon>
        <taxon>Neopterygii</taxon>
        <taxon>Teleostei</taxon>
        <taxon>Neoteleostei</taxon>
        <taxon>Acanthomorphata</taxon>
        <taxon>Ovalentaria</taxon>
        <taxon>Cichlomorphae</taxon>
        <taxon>Cichliformes</taxon>
        <taxon>Cichlidae</taxon>
        <taxon>African cichlids</taxon>
        <taxon>Pseudocrenilabrinae</taxon>
        <taxon>Oreochromini</taxon>
        <taxon>Oreochromis</taxon>
    </lineage>
</organism>
<reference evidence="4" key="3">
    <citation type="submission" date="2025-09" db="UniProtKB">
        <authorList>
            <consortium name="Ensembl"/>
        </authorList>
    </citation>
    <scope>IDENTIFICATION</scope>
</reference>
<proteinExistence type="predicted"/>
<accession>A0A669EHD5</accession>
<dbReference type="InterPro" id="IPR006652">
    <property type="entry name" value="Kelch_1"/>
</dbReference>
<name>A0A669EHD5_ORENI</name>
<feature type="compositionally biased region" description="Basic and acidic residues" evidence="3">
    <location>
        <begin position="75"/>
        <end position="100"/>
    </location>
</feature>
<keyword evidence="5" id="KW-1185">Reference proteome</keyword>
<keyword evidence="2" id="KW-0677">Repeat</keyword>
<evidence type="ECO:0000313" key="5">
    <source>
        <dbReference type="Proteomes" id="UP000005207"/>
    </source>
</evidence>
<dbReference type="InterPro" id="IPR015915">
    <property type="entry name" value="Kelch-typ_b-propeller"/>
</dbReference>
<evidence type="ECO:0000256" key="1">
    <source>
        <dbReference type="ARBA" id="ARBA00022441"/>
    </source>
</evidence>
<reference evidence="5" key="1">
    <citation type="submission" date="2012-01" db="EMBL/GenBank/DDBJ databases">
        <title>The Genome Sequence of Oreochromis niloticus (Nile Tilapia).</title>
        <authorList>
            <consortium name="Broad Institute Genome Assembly Team"/>
            <consortium name="Broad Institute Sequencing Platform"/>
            <person name="Di Palma F."/>
            <person name="Johnson J."/>
            <person name="Lander E.S."/>
            <person name="Lindblad-Toh K."/>
        </authorList>
    </citation>
    <scope>NUCLEOTIDE SEQUENCE [LARGE SCALE GENOMIC DNA]</scope>
</reference>
<keyword evidence="1" id="KW-0880">Kelch repeat</keyword>
<reference evidence="4" key="2">
    <citation type="submission" date="2025-08" db="UniProtKB">
        <authorList>
            <consortium name="Ensembl"/>
        </authorList>
    </citation>
    <scope>IDENTIFICATION</scope>
</reference>
<dbReference type="Gene3D" id="2.120.10.80">
    <property type="entry name" value="Kelch-type beta propeller"/>
    <property type="match status" value="2"/>
</dbReference>
<dbReference type="Ensembl" id="ENSONIT00000036532.1">
    <property type="protein sequence ID" value="ENSONIP00000070939.1"/>
    <property type="gene ID" value="ENSONIG00000003284.2"/>
</dbReference>
<dbReference type="InterPro" id="IPR051746">
    <property type="entry name" value="Kelch_domain_containing_8"/>
</dbReference>
<evidence type="ECO:0000313" key="4">
    <source>
        <dbReference type="Ensembl" id="ENSONIP00000070939.1"/>
    </source>
</evidence>
<dbReference type="SUPFAM" id="SSF117281">
    <property type="entry name" value="Kelch motif"/>
    <property type="match status" value="1"/>
</dbReference>
<evidence type="ECO:0000256" key="2">
    <source>
        <dbReference type="ARBA" id="ARBA00022737"/>
    </source>
</evidence>
<evidence type="ECO:0000256" key="3">
    <source>
        <dbReference type="SAM" id="MobiDB-lite"/>
    </source>
</evidence>
<dbReference type="AlphaFoldDB" id="A0A669EHD5"/>
<gene>
    <name evidence="4" type="primary">klhdc8a</name>
</gene>
<dbReference type="PANTHER" id="PTHR46260">
    <property type="entry name" value="RING-TYPE DOMAIN-CONTAINING PROTEIN"/>
    <property type="match status" value="1"/>
</dbReference>
<dbReference type="SMART" id="SM00612">
    <property type="entry name" value="Kelch"/>
    <property type="match status" value="4"/>
</dbReference>
<feature type="region of interest" description="Disordered" evidence="3">
    <location>
        <begin position="1"/>
        <end position="20"/>
    </location>
</feature>
<sequence>MKTGDEYFISDPHNGDISGSVNGSEPCYRLLLRCELPVRWELLAARLVSHLPPPGPDSPLPSSLPLSISVSEGGEEGKTEATHAGKKGDGNGKSEVEKLPRASSVGFQTEDGRALAVGGMCADLLPRSILQQYDLRKDVWALLPPMPTPRYDANTHLLGNKLFVAGGRQCKRPLKAFEVYDTETRSWTTLPMMPCKRSYGGVIWDPAGRLCLLGGLRQGGGHQSSKFTKNVNIFDTNQGTWLKSEETVAMKTKRADFAAAFLRGRMVVAGGLGHEPSALDTVEAFHPQKKKWERLAPMNHPRCSASSIVIRDRLLVVGGVNQVPSSAHEILYVKEEEYL</sequence>
<dbReference type="GeneTree" id="ENSGT00940000166776"/>
<dbReference type="PANTHER" id="PTHR46260:SF1">
    <property type="entry name" value="KELCH DOMAIN-CONTAINING PROTEIN 8A"/>
    <property type="match status" value="1"/>
</dbReference>
<protein>
    <submittedName>
        <fullName evidence="4">Kelch domain containing 8A</fullName>
    </submittedName>
</protein>
<feature type="compositionally biased region" description="Low complexity" evidence="3">
    <location>
        <begin position="60"/>
        <end position="71"/>
    </location>
</feature>
<dbReference type="Proteomes" id="UP000005207">
    <property type="component" value="Linkage group LG5"/>
</dbReference>
<dbReference type="Pfam" id="PF24681">
    <property type="entry name" value="Kelch_KLHDC2_KLHL20_DRC7"/>
    <property type="match status" value="1"/>
</dbReference>